<feature type="chain" id="PRO_5045812543" evidence="1">
    <location>
        <begin position="26"/>
        <end position="150"/>
    </location>
</feature>
<dbReference type="RefSeq" id="WP_381828367.1">
    <property type="nucleotide sequence ID" value="NZ_JBHYTS010000018.1"/>
</dbReference>
<reference evidence="3 4" key="1">
    <citation type="submission" date="2024-09" db="EMBL/GenBank/DDBJ databases">
        <title>The Natural Products Discovery Center: Release of the First 8490 Sequenced Strains for Exploring Actinobacteria Biosynthetic Diversity.</title>
        <authorList>
            <person name="Kalkreuter E."/>
            <person name="Kautsar S.A."/>
            <person name="Yang D."/>
            <person name="Bader C.D."/>
            <person name="Teijaro C.N."/>
            <person name="Fluegel L."/>
            <person name="Davis C.M."/>
            <person name="Simpson J.R."/>
            <person name="Lauterbach L."/>
            <person name="Steele A.D."/>
            <person name="Gui C."/>
            <person name="Meng S."/>
            <person name="Li G."/>
            <person name="Viehrig K."/>
            <person name="Ye F."/>
            <person name="Su P."/>
            <person name="Kiefer A.F."/>
            <person name="Nichols A."/>
            <person name="Cepeda A.J."/>
            <person name="Yan W."/>
            <person name="Fan B."/>
            <person name="Jiang Y."/>
            <person name="Adhikari A."/>
            <person name="Zheng C.-J."/>
            <person name="Schuster L."/>
            <person name="Cowan T.M."/>
            <person name="Smanski M.J."/>
            <person name="Chevrette M.G."/>
            <person name="De Carvalho L.P.S."/>
            <person name="Shen B."/>
        </authorList>
    </citation>
    <scope>NUCLEOTIDE SEQUENCE [LARGE SCALE GENOMIC DNA]</scope>
    <source>
        <strain evidence="3 4">NPDC059500</strain>
    </source>
</reference>
<comment type="caution">
    <text evidence="3">The sequence shown here is derived from an EMBL/GenBank/DDBJ whole genome shotgun (WGS) entry which is preliminary data.</text>
</comment>
<evidence type="ECO:0000259" key="2">
    <source>
        <dbReference type="Pfam" id="PF08239"/>
    </source>
</evidence>
<dbReference type="EMBL" id="JBHYTS010000018">
    <property type="protein sequence ID" value="MFE1751649.1"/>
    <property type="molecule type" value="Genomic_DNA"/>
</dbReference>
<organism evidence="3 4">
    <name type="scientific">Streptomyces anandii</name>
    <dbReference type="NCBI Taxonomy" id="285454"/>
    <lineage>
        <taxon>Bacteria</taxon>
        <taxon>Bacillati</taxon>
        <taxon>Actinomycetota</taxon>
        <taxon>Actinomycetes</taxon>
        <taxon>Kitasatosporales</taxon>
        <taxon>Streptomycetaceae</taxon>
        <taxon>Streptomyces</taxon>
    </lineage>
</organism>
<keyword evidence="1" id="KW-0732">Signal</keyword>
<evidence type="ECO:0000313" key="4">
    <source>
        <dbReference type="Proteomes" id="UP001599756"/>
    </source>
</evidence>
<gene>
    <name evidence="3" type="ORF">ACFW88_14055</name>
</gene>
<protein>
    <submittedName>
        <fullName evidence="3">SH3 domain-containing protein</fullName>
    </submittedName>
</protein>
<evidence type="ECO:0000256" key="1">
    <source>
        <dbReference type="SAM" id="SignalP"/>
    </source>
</evidence>
<proteinExistence type="predicted"/>
<dbReference type="InterPro" id="IPR003646">
    <property type="entry name" value="SH3-like_bac-type"/>
</dbReference>
<feature type="domain" description="SH3b" evidence="2">
    <location>
        <begin position="83"/>
        <end position="141"/>
    </location>
</feature>
<evidence type="ECO:0000313" key="3">
    <source>
        <dbReference type="EMBL" id="MFE1751649.1"/>
    </source>
</evidence>
<dbReference type="Proteomes" id="UP001599756">
    <property type="component" value="Unassembled WGS sequence"/>
</dbReference>
<dbReference type="Pfam" id="PF08239">
    <property type="entry name" value="SH3_3"/>
    <property type="match status" value="1"/>
</dbReference>
<accession>A0ABW6H4V7</accession>
<sequence>MIRRTLTSGLLAAVTVLALAPTADAAPAVPASHPAASALAPQSPPALLPAPARVRYTPHVNRSMTHRRSTPVLGRVTTHRFPLNVRSGPGYAHRVIGVRHAGRLIAVQCRTYGSWVRGDRQWYRLAHVRGHLRGYVSARYVRVRRTVPWC</sequence>
<name>A0ABW6H4V7_9ACTN</name>
<feature type="signal peptide" evidence="1">
    <location>
        <begin position="1"/>
        <end position="25"/>
    </location>
</feature>
<dbReference type="Gene3D" id="2.30.30.40">
    <property type="entry name" value="SH3 Domains"/>
    <property type="match status" value="1"/>
</dbReference>
<keyword evidence="4" id="KW-1185">Reference proteome</keyword>